<evidence type="ECO:0000256" key="1">
    <source>
        <dbReference type="SAM" id="MobiDB-lite"/>
    </source>
</evidence>
<reference evidence="3" key="1">
    <citation type="submission" date="2016-11" db="EMBL/GenBank/DDBJ databases">
        <authorList>
            <person name="Varghese N."/>
            <person name="Submissions S."/>
        </authorList>
    </citation>
    <scope>NUCLEOTIDE SEQUENCE [LARGE SCALE GENOMIC DNA]</scope>
    <source>
        <strain evidence="3">DSM 19978</strain>
    </source>
</reference>
<evidence type="ECO:0000313" key="3">
    <source>
        <dbReference type="Proteomes" id="UP000184516"/>
    </source>
</evidence>
<keyword evidence="3" id="KW-1185">Reference proteome</keyword>
<feature type="region of interest" description="Disordered" evidence="1">
    <location>
        <begin position="46"/>
        <end position="87"/>
    </location>
</feature>
<dbReference type="Proteomes" id="UP000184516">
    <property type="component" value="Unassembled WGS sequence"/>
</dbReference>
<dbReference type="OrthoDB" id="9943678at2"/>
<name>A0A1M5FE47_9FLAO</name>
<proteinExistence type="predicted"/>
<organism evidence="2 3">
    <name type="scientific">Flavobacterium fluvii</name>
    <dbReference type="NCBI Taxonomy" id="468056"/>
    <lineage>
        <taxon>Bacteria</taxon>
        <taxon>Pseudomonadati</taxon>
        <taxon>Bacteroidota</taxon>
        <taxon>Flavobacteriia</taxon>
        <taxon>Flavobacteriales</taxon>
        <taxon>Flavobacteriaceae</taxon>
        <taxon>Flavobacterium</taxon>
    </lineage>
</organism>
<gene>
    <name evidence="2" type="ORF">SAMN05443549_101744</name>
</gene>
<dbReference type="RefSeq" id="WP_073367988.1">
    <property type="nucleotide sequence ID" value="NZ_FQWB01000001.1"/>
</dbReference>
<sequence length="87" mass="10152">MKSITIPIEEYNRLLEISEKYKCLREHFEKGYELLKSPGEELGSDAAKRVAVKPKPKETKQQGVERFKNLIESGQRAKKPDHLRKKK</sequence>
<dbReference type="AlphaFoldDB" id="A0A1M5FE47"/>
<accession>A0A1M5FE47</accession>
<protein>
    <submittedName>
        <fullName evidence="2">Uncharacterized protein</fullName>
    </submittedName>
</protein>
<evidence type="ECO:0000313" key="2">
    <source>
        <dbReference type="EMBL" id="SHF89698.1"/>
    </source>
</evidence>
<dbReference type="EMBL" id="FQWB01000001">
    <property type="protein sequence ID" value="SHF89698.1"/>
    <property type="molecule type" value="Genomic_DNA"/>
</dbReference>
<dbReference type="STRING" id="468056.SAMN05443549_101744"/>
<feature type="compositionally biased region" description="Basic residues" evidence="1">
    <location>
        <begin position="76"/>
        <end position="87"/>
    </location>
</feature>
<feature type="compositionally biased region" description="Basic and acidic residues" evidence="1">
    <location>
        <begin position="55"/>
        <end position="69"/>
    </location>
</feature>